<gene>
    <name evidence="2" type="ordered locus">MTR_6g033560</name>
</gene>
<keyword evidence="1" id="KW-0732">Signal</keyword>
<dbReference type="PANTHER" id="PTHR33116">
    <property type="entry name" value="REVERSE TRANSCRIPTASE ZINC-BINDING DOMAIN-CONTAINING PROTEIN-RELATED-RELATED"/>
    <property type="match status" value="1"/>
</dbReference>
<dbReference type="Proteomes" id="UP000002051">
    <property type="component" value="Chromosome 6"/>
</dbReference>
<evidence type="ECO:0000313" key="2">
    <source>
        <dbReference type="EMBL" id="KEH25696.1"/>
    </source>
</evidence>
<reference evidence="2 4" key="1">
    <citation type="journal article" date="2011" name="Nature">
        <title>The Medicago genome provides insight into the evolution of rhizobial symbioses.</title>
        <authorList>
            <person name="Young N.D."/>
            <person name="Debelle F."/>
            <person name="Oldroyd G.E."/>
            <person name="Geurts R."/>
            <person name="Cannon S.B."/>
            <person name="Udvardi M.K."/>
            <person name="Benedito V.A."/>
            <person name="Mayer K.F."/>
            <person name="Gouzy J."/>
            <person name="Schoof H."/>
            <person name="Van de Peer Y."/>
            <person name="Proost S."/>
            <person name="Cook D.R."/>
            <person name="Meyers B.C."/>
            <person name="Spannagl M."/>
            <person name="Cheung F."/>
            <person name="De Mita S."/>
            <person name="Krishnakumar V."/>
            <person name="Gundlach H."/>
            <person name="Zhou S."/>
            <person name="Mudge J."/>
            <person name="Bharti A.K."/>
            <person name="Murray J.D."/>
            <person name="Naoumkina M.A."/>
            <person name="Rosen B."/>
            <person name="Silverstein K.A."/>
            <person name="Tang H."/>
            <person name="Rombauts S."/>
            <person name="Zhao P.X."/>
            <person name="Zhou P."/>
            <person name="Barbe V."/>
            <person name="Bardou P."/>
            <person name="Bechner M."/>
            <person name="Bellec A."/>
            <person name="Berger A."/>
            <person name="Berges H."/>
            <person name="Bidwell S."/>
            <person name="Bisseling T."/>
            <person name="Choisne N."/>
            <person name="Couloux A."/>
            <person name="Denny R."/>
            <person name="Deshpande S."/>
            <person name="Dai X."/>
            <person name="Doyle J.J."/>
            <person name="Dudez A.M."/>
            <person name="Farmer A.D."/>
            <person name="Fouteau S."/>
            <person name="Franken C."/>
            <person name="Gibelin C."/>
            <person name="Gish J."/>
            <person name="Goldstein S."/>
            <person name="Gonzalez A.J."/>
            <person name="Green P.J."/>
            <person name="Hallab A."/>
            <person name="Hartog M."/>
            <person name="Hua A."/>
            <person name="Humphray S.J."/>
            <person name="Jeong D.H."/>
            <person name="Jing Y."/>
            <person name="Jocker A."/>
            <person name="Kenton S.M."/>
            <person name="Kim D.J."/>
            <person name="Klee K."/>
            <person name="Lai H."/>
            <person name="Lang C."/>
            <person name="Lin S."/>
            <person name="Macmil S.L."/>
            <person name="Magdelenat G."/>
            <person name="Matthews L."/>
            <person name="McCorrison J."/>
            <person name="Monaghan E.L."/>
            <person name="Mun J.H."/>
            <person name="Najar F.Z."/>
            <person name="Nicholson C."/>
            <person name="Noirot C."/>
            <person name="O'Bleness M."/>
            <person name="Paule C.R."/>
            <person name="Poulain J."/>
            <person name="Prion F."/>
            <person name="Qin B."/>
            <person name="Qu C."/>
            <person name="Retzel E.F."/>
            <person name="Riddle C."/>
            <person name="Sallet E."/>
            <person name="Samain S."/>
            <person name="Samson N."/>
            <person name="Sanders I."/>
            <person name="Saurat O."/>
            <person name="Scarpelli C."/>
            <person name="Schiex T."/>
            <person name="Segurens B."/>
            <person name="Severin A.J."/>
            <person name="Sherrier D.J."/>
            <person name="Shi R."/>
            <person name="Sims S."/>
            <person name="Singer S.R."/>
            <person name="Sinharoy S."/>
            <person name="Sterck L."/>
            <person name="Viollet A."/>
            <person name="Wang B.B."/>
            <person name="Wang K."/>
            <person name="Wang M."/>
            <person name="Wang X."/>
            <person name="Warfsmann J."/>
            <person name="Weissenbach J."/>
            <person name="White D.D."/>
            <person name="White J.D."/>
            <person name="Wiley G.B."/>
            <person name="Wincker P."/>
            <person name="Xing Y."/>
            <person name="Yang L."/>
            <person name="Yao Z."/>
            <person name="Ying F."/>
            <person name="Zhai J."/>
            <person name="Zhou L."/>
            <person name="Zuber A."/>
            <person name="Denarie J."/>
            <person name="Dixon R.A."/>
            <person name="May G.D."/>
            <person name="Schwartz D.C."/>
            <person name="Rogers J."/>
            <person name="Quetier F."/>
            <person name="Town C.D."/>
            <person name="Roe B.A."/>
        </authorList>
    </citation>
    <scope>NUCLEOTIDE SEQUENCE [LARGE SCALE GENOMIC DNA]</scope>
    <source>
        <strain evidence="2">A17</strain>
        <strain evidence="3 4">cv. Jemalong A17</strain>
    </source>
</reference>
<dbReference type="HOGENOM" id="CLU_651119_0_0_1"/>
<dbReference type="EnsemblPlants" id="KEH25696">
    <property type="protein sequence ID" value="KEH25696"/>
    <property type="gene ID" value="MTR_6g033560"/>
</dbReference>
<accession>A0A072U8K1</accession>
<keyword evidence="4" id="KW-1185">Reference proteome</keyword>
<reference evidence="3" key="3">
    <citation type="submission" date="2015-04" db="UniProtKB">
        <authorList>
            <consortium name="EnsemblPlants"/>
        </authorList>
    </citation>
    <scope>IDENTIFICATION</scope>
    <source>
        <strain evidence="3">cv. Jemalong A17</strain>
    </source>
</reference>
<proteinExistence type="predicted"/>
<evidence type="ECO:0000313" key="3">
    <source>
        <dbReference type="EnsemblPlants" id="KEH25696"/>
    </source>
</evidence>
<evidence type="ECO:0000313" key="4">
    <source>
        <dbReference type="Proteomes" id="UP000002051"/>
    </source>
</evidence>
<evidence type="ECO:0000256" key="1">
    <source>
        <dbReference type="SAM" id="SignalP"/>
    </source>
</evidence>
<protein>
    <recommendedName>
        <fullName evidence="5">Reverse transcriptase zinc-binding domain-containing protein</fullName>
    </recommendedName>
</protein>
<dbReference type="EMBL" id="CM001222">
    <property type="protein sequence ID" value="KEH25696.1"/>
    <property type="molecule type" value="Genomic_DNA"/>
</dbReference>
<sequence>MTFSRSCLLFVLKAYLRSLEMLRFLVSSRVKKFVYAHHLSPISCSRTTVFFLSKLTTCRSSYWPSKIRDLLYRNVSDTLKHTITTILGVHVVLGIGKYLCLPSMISRDRNATFAYIKDRVWKKINSWSGFPSHVMRIFQLPTTLIDSIEKMMNSFWWGHGRTTCLGIHWMNWEKLSAPKIHGGASISILSEPWLHNGEFISSEIPGAPFVQNFIINSLMNFYDKSWNEQVIRQVFSTDITDKILRTPLTHQVTEDRIIWKWERHGRYSVRSAYRLFHLLDKGVVCPTDSASCDSNHEDLKHVFFYCPFVVHVWNRIGFYGCYFSLLEQLPVELAQRMATVLWSIWKHRNLKVWDNVIETSATVAEHARNMVVDWQLANTSAVLASTTLHQPSPTLCVGGFHFGTNYNSYVAAPYSGEIQMQH</sequence>
<feature type="signal peptide" evidence="1">
    <location>
        <begin position="1"/>
        <end position="18"/>
    </location>
</feature>
<dbReference type="AlphaFoldDB" id="A0A072U8K1"/>
<reference evidence="2 4" key="2">
    <citation type="journal article" date="2014" name="BMC Genomics">
        <title>An improved genome release (version Mt4.0) for the model legume Medicago truncatula.</title>
        <authorList>
            <person name="Tang H."/>
            <person name="Krishnakumar V."/>
            <person name="Bidwell S."/>
            <person name="Rosen B."/>
            <person name="Chan A."/>
            <person name="Zhou S."/>
            <person name="Gentzbittel L."/>
            <person name="Childs K.L."/>
            <person name="Yandell M."/>
            <person name="Gundlach H."/>
            <person name="Mayer K.F."/>
            <person name="Schwartz D.C."/>
            <person name="Town C.D."/>
        </authorList>
    </citation>
    <scope>GENOME REANNOTATION</scope>
    <source>
        <strain evidence="2">A17</strain>
        <strain evidence="3 4">cv. Jemalong A17</strain>
    </source>
</reference>
<evidence type="ECO:0008006" key="5">
    <source>
        <dbReference type="Google" id="ProtNLM"/>
    </source>
</evidence>
<dbReference type="PANTHER" id="PTHR33116:SF86">
    <property type="entry name" value="REVERSE TRANSCRIPTASE DOMAIN-CONTAINING PROTEIN"/>
    <property type="match status" value="1"/>
</dbReference>
<organism evidence="2 4">
    <name type="scientific">Medicago truncatula</name>
    <name type="common">Barrel medic</name>
    <name type="synonym">Medicago tribuloides</name>
    <dbReference type="NCBI Taxonomy" id="3880"/>
    <lineage>
        <taxon>Eukaryota</taxon>
        <taxon>Viridiplantae</taxon>
        <taxon>Streptophyta</taxon>
        <taxon>Embryophyta</taxon>
        <taxon>Tracheophyta</taxon>
        <taxon>Spermatophyta</taxon>
        <taxon>Magnoliopsida</taxon>
        <taxon>eudicotyledons</taxon>
        <taxon>Gunneridae</taxon>
        <taxon>Pentapetalae</taxon>
        <taxon>rosids</taxon>
        <taxon>fabids</taxon>
        <taxon>Fabales</taxon>
        <taxon>Fabaceae</taxon>
        <taxon>Papilionoideae</taxon>
        <taxon>50 kb inversion clade</taxon>
        <taxon>NPAAA clade</taxon>
        <taxon>Hologalegina</taxon>
        <taxon>IRL clade</taxon>
        <taxon>Trifolieae</taxon>
        <taxon>Medicago</taxon>
    </lineage>
</organism>
<feature type="chain" id="PRO_5014499384" description="Reverse transcriptase zinc-binding domain-containing protein" evidence="1">
    <location>
        <begin position="19"/>
        <end position="422"/>
    </location>
</feature>
<name>A0A072U8K1_MEDTR</name>